<dbReference type="Proteomes" id="UP000605784">
    <property type="component" value="Unassembled WGS sequence"/>
</dbReference>
<dbReference type="SUPFAM" id="SSF53448">
    <property type="entry name" value="Nucleotide-diphospho-sugar transferases"/>
    <property type="match status" value="1"/>
</dbReference>
<dbReference type="EMBL" id="BMOU01000002">
    <property type="protein sequence ID" value="GGN92168.1"/>
    <property type="molecule type" value="Genomic_DNA"/>
</dbReference>
<sequence>MSGPLVSVVTPSYEQAEFLEDNLRSVMEQTGPSVEHVVVDGGSTDGSVALLESYEDRYDLRWVSEPDDGQSDALNKGIEMATGRWLCWVNSDDYLLPGALDTFAEARRDNPDSDVIYGDFVFVDADGEEIGRKYNTRPSRFVHKHYYQFTGNHSTFFRRGVIEGVGGIDEDLQYTMDTELFWRLLEADLEMTHVPGFLGARRLHEAAKTTGEPPEARLAEIRALKSGYDHTVPERALPDKLLTVAAFALQGTYHTLDGRPEAIRHMLA</sequence>
<dbReference type="PANTHER" id="PTHR43685">
    <property type="entry name" value="GLYCOSYLTRANSFERASE"/>
    <property type="match status" value="1"/>
</dbReference>
<dbReference type="RefSeq" id="WP_188996275.1">
    <property type="nucleotide sequence ID" value="NZ_BMOU01000002.1"/>
</dbReference>
<dbReference type="Gene3D" id="3.90.550.10">
    <property type="entry name" value="Spore Coat Polysaccharide Biosynthesis Protein SpsA, Chain A"/>
    <property type="match status" value="1"/>
</dbReference>
<name>A0A830GLK5_9EURY</name>
<dbReference type="InterPro" id="IPR029044">
    <property type="entry name" value="Nucleotide-diphossugar_trans"/>
</dbReference>
<dbReference type="PANTHER" id="PTHR43685:SF2">
    <property type="entry name" value="GLYCOSYLTRANSFERASE 2-LIKE DOMAIN-CONTAINING PROTEIN"/>
    <property type="match status" value="1"/>
</dbReference>
<evidence type="ECO:0000259" key="1">
    <source>
        <dbReference type="Pfam" id="PF00535"/>
    </source>
</evidence>
<keyword evidence="3" id="KW-1185">Reference proteome</keyword>
<protein>
    <recommendedName>
        <fullName evidence="1">Glycosyltransferase 2-like domain-containing protein</fullName>
    </recommendedName>
</protein>
<gene>
    <name evidence="2" type="ORF">GCM10009030_16130</name>
</gene>
<feature type="domain" description="Glycosyltransferase 2-like" evidence="1">
    <location>
        <begin position="7"/>
        <end position="150"/>
    </location>
</feature>
<dbReference type="CDD" id="cd06433">
    <property type="entry name" value="GT_2_WfgS_like"/>
    <property type="match status" value="1"/>
</dbReference>
<organism evidence="2 3">
    <name type="scientific">Haloarcula pellucida</name>
    <dbReference type="NCBI Taxonomy" id="1427151"/>
    <lineage>
        <taxon>Archaea</taxon>
        <taxon>Methanobacteriati</taxon>
        <taxon>Methanobacteriota</taxon>
        <taxon>Stenosarchaea group</taxon>
        <taxon>Halobacteria</taxon>
        <taxon>Halobacteriales</taxon>
        <taxon>Haloarculaceae</taxon>
        <taxon>Haloarcula</taxon>
    </lineage>
</organism>
<dbReference type="InterPro" id="IPR050834">
    <property type="entry name" value="Glycosyltransf_2"/>
</dbReference>
<dbReference type="Pfam" id="PF00535">
    <property type="entry name" value="Glycos_transf_2"/>
    <property type="match status" value="1"/>
</dbReference>
<comment type="caution">
    <text evidence="2">The sequence shown here is derived from an EMBL/GenBank/DDBJ whole genome shotgun (WGS) entry which is preliminary data.</text>
</comment>
<evidence type="ECO:0000313" key="2">
    <source>
        <dbReference type="EMBL" id="GGN92168.1"/>
    </source>
</evidence>
<accession>A0A830GLK5</accession>
<evidence type="ECO:0000313" key="3">
    <source>
        <dbReference type="Proteomes" id="UP000605784"/>
    </source>
</evidence>
<dbReference type="AlphaFoldDB" id="A0A830GLK5"/>
<dbReference type="InterPro" id="IPR001173">
    <property type="entry name" value="Glyco_trans_2-like"/>
</dbReference>
<reference evidence="2" key="1">
    <citation type="journal article" date="2014" name="Int. J. Syst. Evol. Microbiol.">
        <title>Complete genome sequence of Corynebacterium casei LMG S-19264T (=DSM 44701T), isolated from a smear-ripened cheese.</title>
        <authorList>
            <consortium name="US DOE Joint Genome Institute (JGI-PGF)"/>
            <person name="Walter F."/>
            <person name="Albersmeier A."/>
            <person name="Kalinowski J."/>
            <person name="Ruckert C."/>
        </authorList>
    </citation>
    <scope>NUCLEOTIDE SEQUENCE</scope>
    <source>
        <strain evidence="2">JCM 17820</strain>
    </source>
</reference>
<proteinExistence type="predicted"/>
<reference evidence="2" key="2">
    <citation type="submission" date="2020-09" db="EMBL/GenBank/DDBJ databases">
        <authorList>
            <person name="Sun Q."/>
            <person name="Ohkuma M."/>
        </authorList>
    </citation>
    <scope>NUCLEOTIDE SEQUENCE</scope>
    <source>
        <strain evidence="2">JCM 17820</strain>
    </source>
</reference>